<sequence>MTASSYKQLRQELRLFELDGIVRCKGCLKNDPIFLPRSCYISKLIILHSHVLVKHNGVKETLNELRNKFWIPKARCLIHSAIRKCYLCRKFEGKPYFYPISSPLPVSRLNYKHAFKYTGVDYAGP</sequence>
<reference evidence="3" key="1">
    <citation type="submission" date="2025-08" db="UniProtKB">
        <authorList>
            <consortium name="RefSeq"/>
        </authorList>
    </citation>
    <scope>IDENTIFICATION</scope>
</reference>
<dbReference type="GeneID" id="136082642"/>
<proteinExistence type="predicted"/>
<gene>
    <name evidence="3" type="primary">LOC136082642</name>
</gene>
<dbReference type="Proteomes" id="UP001652625">
    <property type="component" value="Chromosome 07"/>
</dbReference>
<feature type="domain" description="Integrase zinc-binding" evidence="1">
    <location>
        <begin position="47"/>
        <end position="91"/>
    </location>
</feature>
<evidence type="ECO:0000313" key="3">
    <source>
        <dbReference type="RefSeq" id="XP_065658128.1"/>
    </source>
</evidence>
<dbReference type="Pfam" id="PF17921">
    <property type="entry name" value="Integrase_H2C2"/>
    <property type="match status" value="1"/>
</dbReference>
<evidence type="ECO:0000259" key="1">
    <source>
        <dbReference type="Pfam" id="PF17921"/>
    </source>
</evidence>
<name>A0ABM4C922_HYDVU</name>
<dbReference type="InterPro" id="IPR041588">
    <property type="entry name" value="Integrase_H2C2"/>
</dbReference>
<dbReference type="PANTHER" id="PTHR47331">
    <property type="entry name" value="PHD-TYPE DOMAIN-CONTAINING PROTEIN"/>
    <property type="match status" value="1"/>
</dbReference>
<accession>A0ABM4C922</accession>
<keyword evidence="2" id="KW-1185">Reference proteome</keyword>
<organism evidence="2 3">
    <name type="scientific">Hydra vulgaris</name>
    <name type="common">Hydra</name>
    <name type="synonym">Hydra attenuata</name>
    <dbReference type="NCBI Taxonomy" id="6087"/>
    <lineage>
        <taxon>Eukaryota</taxon>
        <taxon>Metazoa</taxon>
        <taxon>Cnidaria</taxon>
        <taxon>Hydrozoa</taxon>
        <taxon>Hydroidolina</taxon>
        <taxon>Anthoathecata</taxon>
        <taxon>Aplanulata</taxon>
        <taxon>Hydridae</taxon>
        <taxon>Hydra</taxon>
    </lineage>
</organism>
<evidence type="ECO:0000313" key="2">
    <source>
        <dbReference type="Proteomes" id="UP001652625"/>
    </source>
</evidence>
<dbReference type="Gene3D" id="1.10.340.70">
    <property type="match status" value="1"/>
</dbReference>
<protein>
    <submittedName>
        <fullName evidence="3">Uncharacterized protein LOC136082642</fullName>
    </submittedName>
</protein>
<dbReference type="RefSeq" id="XP_065658128.1">
    <property type="nucleotide sequence ID" value="XM_065802056.1"/>
</dbReference>